<sequence length="126" mass="13045">MNVVLWIIAGLLAAVFLGAGLMKVAQPKEKLAANGLAWTEDFPPGAIKLIGALEVLAAIGLILPAVLDIATVFVPLAALGVVALMVGAAITHARRKETPMIFGNLLLIVLAAIVVWGRFGPHSFGS</sequence>
<gene>
    <name evidence="6" type="ORF">Prum_062510</name>
</gene>
<reference evidence="6 7" key="1">
    <citation type="submission" date="2020-03" db="EMBL/GenBank/DDBJ databases">
        <title>Whole genome shotgun sequence of Phytohabitans rumicis NBRC 108638.</title>
        <authorList>
            <person name="Komaki H."/>
            <person name="Tamura T."/>
        </authorList>
    </citation>
    <scope>NUCLEOTIDE SEQUENCE [LARGE SCALE GENOMIC DNA]</scope>
    <source>
        <strain evidence="6 7">NBRC 108638</strain>
    </source>
</reference>
<evidence type="ECO:0000313" key="7">
    <source>
        <dbReference type="Proteomes" id="UP000482960"/>
    </source>
</evidence>
<accession>A0A6V8LDE9</accession>
<dbReference type="GO" id="GO:0016020">
    <property type="term" value="C:membrane"/>
    <property type="evidence" value="ECO:0007669"/>
    <property type="project" value="UniProtKB-SubCell"/>
</dbReference>
<evidence type="ECO:0000313" key="6">
    <source>
        <dbReference type="EMBL" id="GFJ92609.1"/>
    </source>
</evidence>
<evidence type="ECO:0000256" key="3">
    <source>
        <dbReference type="ARBA" id="ARBA00022989"/>
    </source>
</evidence>
<feature type="transmembrane region" description="Helical" evidence="5">
    <location>
        <begin position="73"/>
        <end position="93"/>
    </location>
</feature>
<feature type="transmembrane region" description="Helical" evidence="5">
    <location>
        <begin position="46"/>
        <end position="67"/>
    </location>
</feature>
<proteinExistence type="predicted"/>
<protein>
    <recommendedName>
        <fullName evidence="8">DoxX family protein</fullName>
    </recommendedName>
</protein>
<keyword evidence="2 5" id="KW-0812">Transmembrane</keyword>
<dbReference type="RefSeq" id="WP_173079442.1">
    <property type="nucleotide sequence ID" value="NZ_BAABJB010000011.1"/>
</dbReference>
<evidence type="ECO:0000256" key="4">
    <source>
        <dbReference type="ARBA" id="ARBA00023136"/>
    </source>
</evidence>
<feature type="transmembrane region" description="Helical" evidence="5">
    <location>
        <begin position="100"/>
        <end position="119"/>
    </location>
</feature>
<dbReference type="Proteomes" id="UP000482960">
    <property type="component" value="Unassembled WGS sequence"/>
</dbReference>
<comment type="caution">
    <text evidence="6">The sequence shown here is derived from an EMBL/GenBank/DDBJ whole genome shotgun (WGS) entry which is preliminary data.</text>
</comment>
<keyword evidence="4 5" id="KW-0472">Membrane</keyword>
<evidence type="ECO:0008006" key="8">
    <source>
        <dbReference type="Google" id="ProtNLM"/>
    </source>
</evidence>
<dbReference type="InterPro" id="IPR032808">
    <property type="entry name" value="DoxX"/>
</dbReference>
<dbReference type="AlphaFoldDB" id="A0A6V8LDE9"/>
<dbReference type="EMBL" id="BLPG01000001">
    <property type="protein sequence ID" value="GFJ92609.1"/>
    <property type="molecule type" value="Genomic_DNA"/>
</dbReference>
<comment type="subcellular location">
    <subcellularLocation>
        <location evidence="1">Membrane</location>
        <topology evidence="1">Multi-pass membrane protein</topology>
    </subcellularLocation>
</comment>
<dbReference type="Pfam" id="PF13564">
    <property type="entry name" value="DoxX_2"/>
    <property type="match status" value="1"/>
</dbReference>
<feature type="transmembrane region" description="Helical" evidence="5">
    <location>
        <begin position="6"/>
        <end position="25"/>
    </location>
</feature>
<reference evidence="6 7" key="2">
    <citation type="submission" date="2020-03" db="EMBL/GenBank/DDBJ databases">
        <authorList>
            <person name="Ichikawa N."/>
            <person name="Kimura A."/>
            <person name="Kitahashi Y."/>
            <person name="Uohara A."/>
        </authorList>
    </citation>
    <scope>NUCLEOTIDE SEQUENCE [LARGE SCALE GENOMIC DNA]</scope>
    <source>
        <strain evidence="6 7">NBRC 108638</strain>
    </source>
</reference>
<evidence type="ECO:0000256" key="2">
    <source>
        <dbReference type="ARBA" id="ARBA00022692"/>
    </source>
</evidence>
<name>A0A6V8LDE9_9ACTN</name>
<evidence type="ECO:0000256" key="1">
    <source>
        <dbReference type="ARBA" id="ARBA00004141"/>
    </source>
</evidence>
<evidence type="ECO:0000256" key="5">
    <source>
        <dbReference type="SAM" id="Phobius"/>
    </source>
</evidence>
<keyword evidence="3 5" id="KW-1133">Transmembrane helix</keyword>
<keyword evidence="7" id="KW-1185">Reference proteome</keyword>
<organism evidence="6 7">
    <name type="scientific">Phytohabitans rumicis</name>
    <dbReference type="NCBI Taxonomy" id="1076125"/>
    <lineage>
        <taxon>Bacteria</taxon>
        <taxon>Bacillati</taxon>
        <taxon>Actinomycetota</taxon>
        <taxon>Actinomycetes</taxon>
        <taxon>Micromonosporales</taxon>
        <taxon>Micromonosporaceae</taxon>
    </lineage>
</organism>